<dbReference type="InterPro" id="IPR000999">
    <property type="entry name" value="RNase_III_dom"/>
</dbReference>
<dbReference type="GO" id="GO:0030422">
    <property type="term" value="P:siRNA processing"/>
    <property type="evidence" value="ECO:0007669"/>
    <property type="project" value="TreeGrafter"/>
</dbReference>
<gene>
    <name evidence="3" type="ORF">EJD97_011478</name>
</gene>
<dbReference type="Gene3D" id="1.10.1520.10">
    <property type="entry name" value="Ribonuclease III domain"/>
    <property type="match status" value="1"/>
</dbReference>
<organism evidence="3">
    <name type="scientific">Solanum chilense</name>
    <name type="common">Tomato</name>
    <name type="synonym">Lycopersicon chilense</name>
    <dbReference type="NCBI Taxonomy" id="4083"/>
    <lineage>
        <taxon>Eukaryota</taxon>
        <taxon>Viridiplantae</taxon>
        <taxon>Streptophyta</taxon>
        <taxon>Embryophyta</taxon>
        <taxon>Tracheophyta</taxon>
        <taxon>Spermatophyta</taxon>
        <taxon>Magnoliopsida</taxon>
        <taxon>eudicotyledons</taxon>
        <taxon>Gunneridae</taxon>
        <taxon>Pentapetalae</taxon>
        <taxon>asterids</taxon>
        <taxon>lamiids</taxon>
        <taxon>Solanales</taxon>
        <taxon>Solanaceae</taxon>
        <taxon>Solanoideae</taxon>
        <taxon>Solaneae</taxon>
        <taxon>Solanum</taxon>
        <taxon>Solanum subgen. Lycopersicon</taxon>
    </lineage>
</organism>
<protein>
    <recommendedName>
        <fullName evidence="2">RNase III domain-containing protein</fullName>
    </recommendedName>
</protein>
<dbReference type="GO" id="GO:0005634">
    <property type="term" value="C:nucleus"/>
    <property type="evidence" value="ECO:0007669"/>
    <property type="project" value="TreeGrafter"/>
</dbReference>
<dbReference type="EMBL" id="RXGB01029141">
    <property type="protein sequence ID" value="TMW81163.1"/>
    <property type="molecule type" value="Genomic_DNA"/>
</dbReference>
<dbReference type="GO" id="GO:0005737">
    <property type="term" value="C:cytoplasm"/>
    <property type="evidence" value="ECO:0007669"/>
    <property type="project" value="TreeGrafter"/>
</dbReference>
<dbReference type="PROSITE" id="PS50142">
    <property type="entry name" value="RNASE_3_2"/>
    <property type="match status" value="1"/>
</dbReference>
<dbReference type="AlphaFoldDB" id="A0A6N2AML7"/>
<evidence type="ECO:0000256" key="1">
    <source>
        <dbReference type="ARBA" id="ARBA00022801"/>
    </source>
</evidence>
<dbReference type="InterPro" id="IPR036389">
    <property type="entry name" value="RNase_III_sf"/>
</dbReference>
<sequence>MLLNYYKVKLCIPTAKILEIMTTKKCLQNLYLESLEKLGDSLLIYAISIQSFKTYDNYHEGLLKINKNKIIPNVASFKLGYAHKIMIFIRNEPFYLKVWTFPSDNPQVYNLTKIS</sequence>
<keyword evidence="1" id="KW-0378">Hydrolase</keyword>
<dbReference type="GO" id="GO:0003723">
    <property type="term" value="F:RNA binding"/>
    <property type="evidence" value="ECO:0007669"/>
    <property type="project" value="TreeGrafter"/>
</dbReference>
<dbReference type="SUPFAM" id="SSF69065">
    <property type="entry name" value="RNase III domain-like"/>
    <property type="match status" value="1"/>
</dbReference>
<name>A0A6N2AML7_SOLCI</name>
<dbReference type="PANTHER" id="PTHR14950">
    <property type="entry name" value="DICER-RELATED"/>
    <property type="match status" value="1"/>
</dbReference>
<evidence type="ECO:0000313" key="3">
    <source>
        <dbReference type="EMBL" id="TMW81163.1"/>
    </source>
</evidence>
<dbReference type="PANTHER" id="PTHR14950:SF70">
    <property type="entry name" value="ENDORIBONUCLEASE DICER HOMOLOG 2"/>
    <property type="match status" value="1"/>
</dbReference>
<feature type="domain" description="RNase III" evidence="2">
    <location>
        <begin position="1"/>
        <end position="73"/>
    </location>
</feature>
<accession>A0A6N2AML7</accession>
<evidence type="ECO:0000259" key="2">
    <source>
        <dbReference type="PROSITE" id="PS50142"/>
    </source>
</evidence>
<proteinExistence type="predicted"/>
<comment type="caution">
    <text evidence="3">The sequence shown here is derived from an EMBL/GenBank/DDBJ whole genome shotgun (WGS) entry which is preliminary data.</text>
</comment>
<dbReference type="GO" id="GO:0004525">
    <property type="term" value="F:ribonuclease III activity"/>
    <property type="evidence" value="ECO:0007669"/>
    <property type="project" value="InterPro"/>
</dbReference>
<reference evidence="3" key="1">
    <citation type="submission" date="2019-05" db="EMBL/GenBank/DDBJ databases">
        <title>The de novo reference genome and transcriptome assemblies of the wild tomato species Solanum chilense.</title>
        <authorList>
            <person name="Stam R."/>
            <person name="Nosenko T."/>
            <person name="Hoerger A.C."/>
            <person name="Stephan W."/>
            <person name="Seidel M.A."/>
            <person name="Kuhn J.M.M."/>
            <person name="Haberer G."/>
            <person name="Tellier A."/>
        </authorList>
    </citation>
    <scope>NUCLEOTIDE SEQUENCE</scope>
    <source>
        <tissue evidence="3">Mature leaves</tissue>
    </source>
</reference>